<evidence type="ECO:0000313" key="2">
    <source>
        <dbReference type="Proteomes" id="UP000821865"/>
    </source>
</evidence>
<gene>
    <name evidence="1" type="ORF">HPB49_019822</name>
</gene>
<dbReference type="Proteomes" id="UP000821865">
    <property type="component" value="Chromosome 8"/>
</dbReference>
<evidence type="ECO:0000313" key="1">
    <source>
        <dbReference type="EMBL" id="KAH7938098.1"/>
    </source>
</evidence>
<proteinExistence type="predicted"/>
<name>A0ACB8CAW8_DERSI</name>
<organism evidence="1 2">
    <name type="scientific">Dermacentor silvarum</name>
    <name type="common">Tick</name>
    <dbReference type="NCBI Taxonomy" id="543639"/>
    <lineage>
        <taxon>Eukaryota</taxon>
        <taxon>Metazoa</taxon>
        <taxon>Ecdysozoa</taxon>
        <taxon>Arthropoda</taxon>
        <taxon>Chelicerata</taxon>
        <taxon>Arachnida</taxon>
        <taxon>Acari</taxon>
        <taxon>Parasitiformes</taxon>
        <taxon>Ixodida</taxon>
        <taxon>Ixodoidea</taxon>
        <taxon>Ixodidae</taxon>
        <taxon>Rhipicephalinae</taxon>
        <taxon>Dermacentor</taxon>
    </lineage>
</organism>
<dbReference type="EMBL" id="CM023477">
    <property type="protein sequence ID" value="KAH7938098.1"/>
    <property type="molecule type" value="Genomic_DNA"/>
</dbReference>
<reference evidence="1" key="1">
    <citation type="submission" date="2020-05" db="EMBL/GenBank/DDBJ databases">
        <title>Large-scale comparative analyses of tick genomes elucidate their genetic diversity and vector capacities.</title>
        <authorList>
            <person name="Jia N."/>
            <person name="Wang J."/>
            <person name="Shi W."/>
            <person name="Du L."/>
            <person name="Sun Y."/>
            <person name="Zhan W."/>
            <person name="Jiang J."/>
            <person name="Wang Q."/>
            <person name="Zhang B."/>
            <person name="Ji P."/>
            <person name="Sakyi L.B."/>
            <person name="Cui X."/>
            <person name="Yuan T."/>
            <person name="Jiang B."/>
            <person name="Yang W."/>
            <person name="Lam T.T.-Y."/>
            <person name="Chang Q."/>
            <person name="Ding S."/>
            <person name="Wang X."/>
            <person name="Zhu J."/>
            <person name="Ruan X."/>
            <person name="Zhao L."/>
            <person name="Wei J."/>
            <person name="Que T."/>
            <person name="Du C."/>
            <person name="Cheng J."/>
            <person name="Dai P."/>
            <person name="Han X."/>
            <person name="Huang E."/>
            <person name="Gao Y."/>
            <person name="Liu J."/>
            <person name="Shao H."/>
            <person name="Ye R."/>
            <person name="Li L."/>
            <person name="Wei W."/>
            <person name="Wang X."/>
            <person name="Wang C."/>
            <person name="Yang T."/>
            <person name="Huo Q."/>
            <person name="Li W."/>
            <person name="Guo W."/>
            <person name="Chen H."/>
            <person name="Zhou L."/>
            <person name="Ni X."/>
            <person name="Tian J."/>
            <person name="Zhou Y."/>
            <person name="Sheng Y."/>
            <person name="Liu T."/>
            <person name="Pan Y."/>
            <person name="Xia L."/>
            <person name="Li J."/>
            <person name="Zhao F."/>
            <person name="Cao W."/>
        </authorList>
    </citation>
    <scope>NUCLEOTIDE SEQUENCE</scope>
    <source>
        <strain evidence="1">Dsil-2018</strain>
    </source>
</reference>
<accession>A0ACB8CAW8</accession>
<protein>
    <submittedName>
        <fullName evidence="1">Uncharacterized protein</fullName>
    </submittedName>
</protein>
<sequence>MERHPLQASAHGLKVQGQEKDSVLPMLGFKTVRQVQVRGHKAEPEMASQQPEPVPGRKEGVVMARRATDLGLGTEALLVVKVGMEAALPLGPMAETVPEERRYHRQALGTREVSEALPREERDLGHKGEGSYGGGAPGPWDNGKGAGAGASWDQGGFGGGKGAAPGPWAGKGKSNGFSQPDLGGVPVSAGPWDQGSYGGAVKGGGGAGPWDSGSVEGGKGVPGGPWAGAGGNGKVSGGLGGGPWAQGGVGSGGSGPGPWDQGGYGTKKGGNGGGAVGPWDSSSKFNGAGASWSGNGNNGFGGGKGFGNGGSSWSQNGKFGGGSTGVSWTQTMFGGTGSGPWQQGGYGGQDSWAAKGGNGNGKFGSGGAGPWQGAGGGGDGGGWQADQGSVGVWIGDVSQKGRGSFGPQAGGRRKNNYLPSQGGASWDGQAGGQNGGGAGGGWDGGAFQKGRGGFGGGQRGGVGKVQWSFSRSDPWAQPQTWSGSWTTDGAAQQYTSAGVGQMMFGGVADWMTAGKYSAKYGGSGGGGGWQQQLGAGSRGSWSGGGGNKW</sequence>
<keyword evidence="2" id="KW-1185">Reference proteome</keyword>
<comment type="caution">
    <text evidence="1">The sequence shown here is derived from an EMBL/GenBank/DDBJ whole genome shotgun (WGS) entry which is preliminary data.</text>
</comment>